<feature type="transmembrane region" description="Helical" evidence="2">
    <location>
        <begin position="200"/>
        <end position="221"/>
    </location>
</feature>
<keyword evidence="4" id="KW-0482">Metalloprotease</keyword>
<reference evidence="4 5" key="1">
    <citation type="journal article" date="2015" name="Int. J. Syst. Evol. Microbiol.">
        <title>Mariniphaga sediminis sp. nov., isolated from coastal sediment.</title>
        <authorList>
            <person name="Wang F.Q."/>
            <person name="Shen Q.Y."/>
            <person name="Chen G.J."/>
            <person name="Du Z.J."/>
        </authorList>
    </citation>
    <scope>NUCLEOTIDE SEQUENCE [LARGE SCALE GENOMIC DNA]</scope>
    <source>
        <strain evidence="4 5">SY21</strain>
    </source>
</reference>
<accession>A0A399D224</accession>
<name>A0A399D224_9BACT</name>
<dbReference type="EMBL" id="QWET01000004">
    <property type="protein sequence ID" value="RIH66025.1"/>
    <property type="molecule type" value="Genomic_DNA"/>
</dbReference>
<evidence type="ECO:0000256" key="1">
    <source>
        <dbReference type="SAM" id="Coils"/>
    </source>
</evidence>
<keyword evidence="2" id="KW-0472">Membrane</keyword>
<dbReference type="GO" id="GO:0004175">
    <property type="term" value="F:endopeptidase activity"/>
    <property type="evidence" value="ECO:0007669"/>
    <property type="project" value="UniProtKB-ARBA"/>
</dbReference>
<gene>
    <name evidence="4" type="ORF">D1164_07120</name>
</gene>
<dbReference type="Proteomes" id="UP000266441">
    <property type="component" value="Unassembled WGS sequence"/>
</dbReference>
<dbReference type="InterPro" id="IPR052710">
    <property type="entry name" value="CAAX_protease"/>
</dbReference>
<dbReference type="RefSeq" id="WP_119349259.1">
    <property type="nucleotide sequence ID" value="NZ_JBFHKJ010000592.1"/>
</dbReference>
<keyword evidence="1" id="KW-0175">Coiled coil</keyword>
<feature type="transmembrane region" description="Helical" evidence="2">
    <location>
        <begin position="274"/>
        <end position="298"/>
    </location>
</feature>
<comment type="caution">
    <text evidence="4">The sequence shown here is derived from an EMBL/GenBank/DDBJ whole genome shotgun (WGS) entry which is preliminary data.</text>
</comment>
<dbReference type="InterPro" id="IPR003675">
    <property type="entry name" value="Rce1/LyrA-like_dom"/>
</dbReference>
<dbReference type="PANTHER" id="PTHR36435">
    <property type="entry name" value="SLR1288 PROTEIN"/>
    <property type="match status" value="1"/>
</dbReference>
<protein>
    <submittedName>
        <fullName evidence="4">CPBP family intramembrane metalloprotease</fullName>
    </submittedName>
</protein>
<feature type="domain" description="CAAX prenyl protease 2/Lysostaphin resistance protein A-like" evidence="3">
    <location>
        <begin position="166"/>
        <end position="253"/>
    </location>
</feature>
<dbReference type="PANTHER" id="PTHR36435:SF1">
    <property type="entry name" value="CAAX AMINO TERMINAL PROTEASE FAMILY PROTEIN"/>
    <property type="match status" value="1"/>
</dbReference>
<dbReference type="GO" id="GO:0008237">
    <property type="term" value="F:metallopeptidase activity"/>
    <property type="evidence" value="ECO:0007669"/>
    <property type="project" value="UniProtKB-KW"/>
</dbReference>
<dbReference type="GO" id="GO:0006508">
    <property type="term" value="P:proteolysis"/>
    <property type="evidence" value="ECO:0007669"/>
    <property type="project" value="UniProtKB-KW"/>
</dbReference>
<feature type="transmembrane region" description="Helical" evidence="2">
    <location>
        <begin position="166"/>
        <end position="188"/>
    </location>
</feature>
<keyword evidence="4" id="KW-0645">Protease</keyword>
<evidence type="ECO:0000259" key="3">
    <source>
        <dbReference type="Pfam" id="PF02517"/>
    </source>
</evidence>
<feature type="transmembrane region" description="Helical" evidence="2">
    <location>
        <begin position="241"/>
        <end position="262"/>
    </location>
</feature>
<dbReference type="OrthoDB" id="1523022at2"/>
<keyword evidence="2" id="KW-0812">Transmembrane</keyword>
<feature type="transmembrane region" description="Helical" evidence="2">
    <location>
        <begin position="63"/>
        <end position="83"/>
    </location>
</feature>
<evidence type="ECO:0000313" key="4">
    <source>
        <dbReference type="EMBL" id="RIH66025.1"/>
    </source>
</evidence>
<evidence type="ECO:0000256" key="2">
    <source>
        <dbReference type="SAM" id="Phobius"/>
    </source>
</evidence>
<organism evidence="4 5">
    <name type="scientific">Mariniphaga sediminis</name>
    <dbReference type="NCBI Taxonomy" id="1628158"/>
    <lineage>
        <taxon>Bacteria</taxon>
        <taxon>Pseudomonadati</taxon>
        <taxon>Bacteroidota</taxon>
        <taxon>Bacteroidia</taxon>
        <taxon>Marinilabiliales</taxon>
        <taxon>Prolixibacteraceae</taxon>
        <taxon>Mariniphaga</taxon>
    </lineage>
</organism>
<feature type="coiled-coil region" evidence="1">
    <location>
        <begin position="136"/>
        <end position="163"/>
    </location>
</feature>
<proteinExistence type="predicted"/>
<keyword evidence="2" id="KW-1133">Transmembrane helix</keyword>
<keyword evidence="5" id="KW-1185">Reference proteome</keyword>
<evidence type="ECO:0000313" key="5">
    <source>
        <dbReference type="Proteomes" id="UP000266441"/>
    </source>
</evidence>
<feature type="transmembrane region" description="Helical" evidence="2">
    <location>
        <begin position="20"/>
        <end position="43"/>
    </location>
</feature>
<dbReference type="GO" id="GO:0080120">
    <property type="term" value="P:CAAX-box protein maturation"/>
    <property type="evidence" value="ECO:0007669"/>
    <property type="project" value="UniProtKB-ARBA"/>
</dbReference>
<dbReference type="Pfam" id="PF02517">
    <property type="entry name" value="Rce1-like"/>
    <property type="match status" value="1"/>
</dbReference>
<keyword evidence="4" id="KW-0378">Hydrolase</keyword>
<sequence length="310" mass="35229">MVSSAFREMKPFPQLMFSAFVILVSFLAFLLVSTIVVIPLFGIDSVLSIPSAGNFDNPENIRILKYFQVVQSIGLFIVPPFVLARLFHGKMAQYLFMDKKVTTLSIFLVAVLIVIILPAINFIGEWNSQMYFPEWLSGVEQWMKNAEENAAELTEAFLKVETTGGLLFNLFMIAFLPAIGEELLFRGVIQRIFTNWTKSFHWGIWVSAILFSALHIQFYGFVPRLLLGVLFGYLLVWSGSIWLPVIAHFFNNGFAVVSMYLIDKNILDPQVEEIGTTAGSYYAVLLSLALTVFFIWIIKRENNKYSLSLK</sequence>
<dbReference type="AlphaFoldDB" id="A0A399D224"/>
<feature type="transmembrane region" description="Helical" evidence="2">
    <location>
        <begin position="104"/>
        <end position="124"/>
    </location>
</feature>